<name>B5HNQ4_STRX2</name>
<accession>B5HNQ4</accession>
<reference evidence="1" key="1">
    <citation type="submission" date="2009-10" db="EMBL/GenBank/DDBJ databases">
        <title>The genome sequence of Streptomyces sviceus strain ATCC 29083.</title>
        <authorList>
            <consortium name="The Broad Institute Genome Sequencing Platform"/>
            <consortium name="Broad Institute Microbial Sequencing Center"/>
            <person name="Fischbach M."/>
            <person name="Godfrey P."/>
            <person name="Ward D."/>
            <person name="Young S."/>
            <person name="Zeng Q."/>
            <person name="Koehrsen M."/>
            <person name="Alvarado L."/>
            <person name="Berlin A.M."/>
            <person name="Bochicchio J."/>
            <person name="Borenstein D."/>
            <person name="Chapman S.B."/>
            <person name="Chen Z."/>
            <person name="Engels R."/>
            <person name="Freedman E."/>
            <person name="Gellesch M."/>
            <person name="Goldberg J."/>
            <person name="Griggs A."/>
            <person name="Gujja S."/>
            <person name="Heilman E.R."/>
            <person name="Heiman D.I."/>
            <person name="Hepburn T.A."/>
            <person name="Howarth C."/>
            <person name="Jen D."/>
            <person name="Larson L."/>
            <person name="Lewis B."/>
            <person name="Mehta T."/>
            <person name="Park D."/>
            <person name="Pearson M."/>
            <person name="Richards J."/>
            <person name="Roberts A."/>
            <person name="Saif S."/>
            <person name="Shea T.D."/>
            <person name="Shenoy N."/>
            <person name="Sisk P."/>
            <person name="Stolte C."/>
            <person name="Sykes S.N."/>
            <person name="Thomson T."/>
            <person name="Walk T."/>
            <person name="White J."/>
            <person name="Yandava C."/>
            <person name="Straight P."/>
            <person name="Clardy J."/>
            <person name="Hung D."/>
            <person name="Kolter R."/>
            <person name="Mekalanos J."/>
            <person name="Walker S."/>
            <person name="Walsh C.T."/>
            <person name="Wieland-Brown L.C."/>
            <person name="Haas B."/>
            <person name="Nusbaum C."/>
            <person name="Birren B."/>
        </authorList>
    </citation>
    <scope>NUCLEOTIDE SEQUENCE [LARGE SCALE GENOMIC DNA]</scope>
    <source>
        <strain evidence="1">ATCC 29083</strain>
    </source>
</reference>
<evidence type="ECO:0000313" key="2">
    <source>
        <dbReference type="Proteomes" id="UP000002785"/>
    </source>
</evidence>
<dbReference type="HOGENOM" id="CLU_136250_0_0_11"/>
<proteinExistence type="predicted"/>
<dbReference type="Proteomes" id="UP000002785">
    <property type="component" value="Chromosome"/>
</dbReference>
<dbReference type="OrthoDB" id="1442100at2"/>
<protein>
    <submittedName>
        <fullName evidence="1">Uncharacterized protein</fullName>
    </submittedName>
</protein>
<organism evidence="1 2">
    <name type="scientific">Streptomyces sviceus (strain ATCC 29083 / DSM 924 / JCM 4929 / NBRC 13980 / NCIMB 11184 / NRRL 5439 / UC 5370)</name>
    <dbReference type="NCBI Taxonomy" id="463191"/>
    <lineage>
        <taxon>Bacteria</taxon>
        <taxon>Bacillati</taxon>
        <taxon>Actinomycetota</taxon>
        <taxon>Actinomycetes</taxon>
        <taxon>Kitasatosporales</taxon>
        <taxon>Streptomycetaceae</taxon>
        <taxon>Streptomyces</taxon>
    </lineage>
</organism>
<dbReference type="AlphaFoldDB" id="B5HNQ4"/>
<dbReference type="EMBL" id="CM000951">
    <property type="protein sequence ID" value="EDY54459.1"/>
    <property type="molecule type" value="Genomic_DNA"/>
</dbReference>
<dbReference type="RefSeq" id="WP_007382308.1">
    <property type="nucleotide sequence ID" value="NZ_CM000951.1"/>
</dbReference>
<dbReference type="eggNOG" id="ENOG50344PV">
    <property type="taxonomic scope" value="Bacteria"/>
</dbReference>
<keyword evidence="2" id="KW-1185">Reference proteome</keyword>
<sequence>MDDLAALRQEFSGAEDAFLVIVIRDHRWDKGAFSRLERAMRGVCEAYEECGRQDLPRWLVEGFWLCADWLPDQTEHPRFPRPEPPAYYEAALTRLRDLQYWLVTGESPYLPGSAVAEL</sequence>
<gene>
    <name evidence="1" type="ORF">SSEG_01039</name>
</gene>
<evidence type="ECO:0000313" key="1">
    <source>
        <dbReference type="EMBL" id="EDY54459.1"/>
    </source>
</evidence>